<dbReference type="EMBL" id="JAVDRL010000009">
    <property type="protein sequence ID" value="MDR6532621.1"/>
    <property type="molecule type" value="Genomic_DNA"/>
</dbReference>
<evidence type="ECO:0000313" key="3">
    <source>
        <dbReference type="Proteomes" id="UP001262754"/>
    </source>
</evidence>
<evidence type="ECO:0000313" key="2">
    <source>
        <dbReference type="EMBL" id="MDR6532621.1"/>
    </source>
</evidence>
<evidence type="ECO:0000256" key="1">
    <source>
        <dbReference type="SAM" id="SignalP"/>
    </source>
</evidence>
<feature type="chain" id="PRO_5046550071" evidence="1">
    <location>
        <begin position="24"/>
        <end position="118"/>
    </location>
</feature>
<gene>
    <name evidence="2" type="ORF">J2800_003379</name>
</gene>
<reference evidence="2 3" key="1">
    <citation type="submission" date="2023-07" db="EMBL/GenBank/DDBJ databases">
        <title>Sorghum-associated microbial communities from plants grown in Nebraska, USA.</title>
        <authorList>
            <person name="Schachtman D."/>
        </authorList>
    </citation>
    <scope>NUCLEOTIDE SEQUENCE [LARGE SCALE GENOMIC DNA]</scope>
    <source>
        <strain evidence="2 3">DS2154</strain>
    </source>
</reference>
<feature type="signal peptide" evidence="1">
    <location>
        <begin position="1"/>
        <end position="23"/>
    </location>
</feature>
<sequence>MRMTSLLASASLALSLLAACAPAAQAPAPAAQSADASCAARGGTMQPVGRLQRQTCVVPYADAGKTCSDKADCQGACIAEGNLEAQGATTGQCQKTNVQFGCYAKIVGGKSTGAICID</sequence>
<proteinExistence type="predicted"/>
<dbReference type="Proteomes" id="UP001262754">
    <property type="component" value="Unassembled WGS sequence"/>
</dbReference>
<keyword evidence="1" id="KW-0732">Signal</keyword>
<dbReference type="RefSeq" id="WP_163232018.1">
    <property type="nucleotide sequence ID" value="NZ_BMLD01000001.1"/>
</dbReference>
<protein>
    <submittedName>
        <fullName evidence="2">Hemolysin</fullName>
    </submittedName>
</protein>
<dbReference type="PROSITE" id="PS51257">
    <property type="entry name" value="PROKAR_LIPOPROTEIN"/>
    <property type="match status" value="1"/>
</dbReference>
<comment type="caution">
    <text evidence="2">The sequence shown here is derived from an EMBL/GenBank/DDBJ whole genome shotgun (WGS) entry which is preliminary data.</text>
</comment>
<keyword evidence="3" id="KW-1185">Reference proteome</keyword>
<accession>A0ABU1N3V6</accession>
<name>A0ABU1N3V6_9CAUL</name>
<organism evidence="2 3">
    <name type="scientific">Caulobacter rhizosphaerae</name>
    <dbReference type="NCBI Taxonomy" id="2010972"/>
    <lineage>
        <taxon>Bacteria</taxon>
        <taxon>Pseudomonadati</taxon>
        <taxon>Pseudomonadota</taxon>
        <taxon>Alphaproteobacteria</taxon>
        <taxon>Caulobacterales</taxon>
        <taxon>Caulobacteraceae</taxon>
        <taxon>Caulobacter</taxon>
    </lineage>
</organism>